<organism evidence="7 8">
    <name type="scientific">Echeneis naucrates</name>
    <name type="common">Live sharksucker</name>
    <dbReference type="NCBI Taxonomy" id="173247"/>
    <lineage>
        <taxon>Eukaryota</taxon>
        <taxon>Metazoa</taxon>
        <taxon>Chordata</taxon>
        <taxon>Craniata</taxon>
        <taxon>Vertebrata</taxon>
        <taxon>Euteleostomi</taxon>
        <taxon>Actinopterygii</taxon>
        <taxon>Neopterygii</taxon>
        <taxon>Teleostei</taxon>
        <taxon>Neoteleostei</taxon>
        <taxon>Acanthomorphata</taxon>
        <taxon>Carangaria</taxon>
        <taxon>Carangiformes</taxon>
        <taxon>Echeneidae</taxon>
        <taxon>Echeneis</taxon>
    </lineage>
</organism>
<dbReference type="InterPro" id="IPR036772">
    <property type="entry name" value="SRCR-like_dom_sf"/>
</dbReference>
<keyword evidence="8" id="KW-1185">Reference proteome</keyword>
<protein>
    <recommendedName>
        <fullName evidence="6">SRCR domain-containing protein</fullName>
    </recommendedName>
</protein>
<evidence type="ECO:0000313" key="8">
    <source>
        <dbReference type="Proteomes" id="UP000472264"/>
    </source>
</evidence>
<keyword evidence="2" id="KW-0325">Glycoprotein</keyword>
<dbReference type="PANTHER" id="PTHR48071:SF18">
    <property type="entry name" value="DELETED IN MALIGNANT BRAIN TUMORS 1 PROTEIN-RELATED"/>
    <property type="match status" value="1"/>
</dbReference>
<name>A0A665VYZ2_ECHNA</name>
<dbReference type="PANTHER" id="PTHR48071">
    <property type="entry name" value="SRCR DOMAIN-CONTAINING PROTEIN"/>
    <property type="match status" value="1"/>
</dbReference>
<dbReference type="PRINTS" id="PR00258">
    <property type="entry name" value="SPERACTRCPTR"/>
</dbReference>
<accession>A0A665VYZ2</accession>
<keyword evidence="5" id="KW-1133">Transmembrane helix</keyword>
<reference evidence="7" key="1">
    <citation type="submission" date="2021-04" db="EMBL/GenBank/DDBJ databases">
        <authorList>
            <consortium name="Wellcome Sanger Institute Data Sharing"/>
        </authorList>
    </citation>
    <scope>NUCLEOTIDE SEQUENCE [LARGE SCALE GENOMIC DNA]</scope>
</reference>
<dbReference type="InterPro" id="IPR001190">
    <property type="entry name" value="SRCR"/>
</dbReference>
<evidence type="ECO:0000256" key="1">
    <source>
        <dbReference type="ARBA" id="ARBA00023157"/>
    </source>
</evidence>
<dbReference type="Gene3D" id="3.10.250.10">
    <property type="entry name" value="SRCR-like domain"/>
    <property type="match status" value="1"/>
</dbReference>
<dbReference type="Ensembl" id="ENSENLT00000037738.1">
    <property type="protein sequence ID" value="ENSENLP00000036763.1"/>
    <property type="gene ID" value="ENSENLG00000015962.1"/>
</dbReference>
<feature type="transmembrane region" description="Helical" evidence="5">
    <location>
        <begin position="46"/>
        <end position="67"/>
    </location>
</feature>
<keyword evidence="5" id="KW-0472">Membrane</keyword>
<feature type="disulfide bond" evidence="3">
    <location>
        <begin position="307"/>
        <end position="317"/>
    </location>
</feature>
<feature type="domain" description="SRCR" evidence="6">
    <location>
        <begin position="243"/>
        <end position="338"/>
    </location>
</feature>
<feature type="region of interest" description="Disordered" evidence="4">
    <location>
        <begin position="184"/>
        <end position="241"/>
    </location>
</feature>
<dbReference type="AlphaFoldDB" id="A0A665VYZ2"/>
<proteinExistence type="predicted"/>
<evidence type="ECO:0000313" key="7">
    <source>
        <dbReference type="Ensembl" id="ENSENLP00000036763.1"/>
    </source>
</evidence>
<dbReference type="FunFam" id="3.10.250.10:FF:000011">
    <property type="entry name" value="Scavenger receptor class A member 5"/>
    <property type="match status" value="1"/>
</dbReference>
<dbReference type="PROSITE" id="PS50287">
    <property type="entry name" value="SRCR_2"/>
    <property type="match status" value="1"/>
</dbReference>
<dbReference type="SMART" id="SM00202">
    <property type="entry name" value="SR"/>
    <property type="match status" value="1"/>
</dbReference>
<evidence type="ECO:0000256" key="3">
    <source>
        <dbReference type="PROSITE-ProRule" id="PRU00196"/>
    </source>
</evidence>
<keyword evidence="5" id="KW-0812">Transmembrane</keyword>
<gene>
    <name evidence="7" type="primary">marco</name>
</gene>
<evidence type="ECO:0000256" key="5">
    <source>
        <dbReference type="SAM" id="Phobius"/>
    </source>
</evidence>
<evidence type="ECO:0000256" key="4">
    <source>
        <dbReference type="SAM" id="MobiDB-lite"/>
    </source>
</evidence>
<dbReference type="GO" id="GO:0016020">
    <property type="term" value="C:membrane"/>
    <property type="evidence" value="ECO:0007669"/>
    <property type="project" value="InterPro"/>
</dbReference>
<keyword evidence="1 3" id="KW-1015">Disulfide bond</keyword>
<reference evidence="7" key="2">
    <citation type="submission" date="2025-08" db="UniProtKB">
        <authorList>
            <consortium name="Ensembl"/>
        </authorList>
    </citation>
    <scope>IDENTIFICATION</scope>
</reference>
<evidence type="ECO:0000259" key="6">
    <source>
        <dbReference type="PROSITE" id="PS50287"/>
    </source>
</evidence>
<dbReference type="Pfam" id="PF00530">
    <property type="entry name" value="SRCR"/>
    <property type="match status" value="1"/>
</dbReference>
<dbReference type="SUPFAM" id="SSF56487">
    <property type="entry name" value="SRCR-like"/>
    <property type="match status" value="1"/>
</dbReference>
<dbReference type="Proteomes" id="UP000472264">
    <property type="component" value="Chromosome 21"/>
</dbReference>
<dbReference type="InParanoid" id="A0A665VYZ2"/>
<comment type="caution">
    <text evidence="3">Lacks conserved residue(s) required for the propagation of feature annotation.</text>
</comment>
<reference evidence="7" key="3">
    <citation type="submission" date="2025-09" db="UniProtKB">
        <authorList>
            <consortium name="Ensembl"/>
        </authorList>
    </citation>
    <scope>IDENTIFICATION</scope>
</reference>
<dbReference type="OMA" id="MYNGFWG"/>
<sequence>MTSVDKTMEEISHSHTNPLFDVSLSRSDLHRFELEDVKPVQPKKHWCFTGVVVYLVFQTVLNVFILYKVFRLDSSLSNSSMEKLRANHIPEAKRQGEDNLQLLIHNNSQDTRTLRGHLSFLQSQVTGLCGEHGLLHKMKTDLSLLNTSNLNLQDKMSKISLSPGMILCVYMFVIKKCRFINPSNSPSASSGPPGHPGIDGHTGPPGQKGPKGPPGIPGNQGPNAKGEKGEPGAPGKGLNSVHVRLVPGPNRGRVEVMYNGFWGTVCDDYFDNMDAKVICRMLDFQSASFTFNASPGSGKIWLDDLRCTGSESNIFSCPNGGIGQHNCQHSEDAGVQCVN</sequence>
<evidence type="ECO:0000256" key="2">
    <source>
        <dbReference type="ARBA" id="ARBA00023180"/>
    </source>
</evidence>